<dbReference type="PANTHER" id="PTHR33169">
    <property type="entry name" value="PADR-FAMILY TRANSCRIPTIONAL REGULATOR"/>
    <property type="match status" value="1"/>
</dbReference>
<dbReference type="Gene3D" id="1.10.10.10">
    <property type="entry name" value="Winged helix-like DNA-binding domain superfamily/Winged helix DNA-binding domain"/>
    <property type="match status" value="1"/>
</dbReference>
<dbReference type="InterPro" id="IPR036388">
    <property type="entry name" value="WH-like_DNA-bd_sf"/>
</dbReference>
<dbReference type="SUPFAM" id="SSF46785">
    <property type="entry name" value="Winged helix' DNA-binding domain"/>
    <property type="match status" value="1"/>
</dbReference>
<dbReference type="Proteomes" id="UP000467132">
    <property type="component" value="Unassembled WGS sequence"/>
</dbReference>
<keyword evidence="3" id="KW-1185">Reference proteome</keyword>
<evidence type="ECO:0000313" key="2">
    <source>
        <dbReference type="EMBL" id="NBI06214.1"/>
    </source>
</evidence>
<dbReference type="InterPro" id="IPR052509">
    <property type="entry name" value="Metal_resp_DNA-bind_regulator"/>
</dbReference>
<dbReference type="OrthoDB" id="9808017at2"/>
<name>A0A845QW47_9CLOT</name>
<dbReference type="EMBL" id="QXXA01000005">
    <property type="protein sequence ID" value="NBI06214.1"/>
    <property type="molecule type" value="Genomic_DNA"/>
</dbReference>
<dbReference type="Pfam" id="PF03551">
    <property type="entry name" value="PadR"/>
    <property type="match status" value="1"/>
</dbReference>
<accession>A0A845QW47</accession>
<evidence type="ECO:0000313" key="3">
    <source>
        <dbReference type="Proteomes" id="UP000467132"/>
    </source>
</evidence>
<reference evidence="2 3" key="1">
    <citation type="submission" date="2018-08" db="EMBL/GenBank/DDBJ databases">
        <title>Murine metabolic-syndrome-specific gut microbial biobank.</title>
        <authorList>
            <person name="Liu C."/>
        </authorList>
    </citation>
    <scope>NUCLEOTIDE SEQUENCE [LARGE SCALE GENOMIC DNA]</scope>
    <source>
        <strain evidence="2 3">583</strain>
    </source>
</reference>
<proteinExistence type="predicted"/>
<organism evidence="2 3">
    <name type="scientific">Senegalia massiliensis</name>
    <dbReference type="NCBI Taxonomy" id="1720316"/>
    <lineage>
        <taxon>Bacteria</taxon>
        <taxon>Bacillati</taxon>
        <taxon>Bacillota</taxon>
        <taxon>Clostridia</taxon>
        <taxon>Eubacteriales</taxon>
        <taxon>Clostridiaceae</taxon>
        <taxon>Senegalia</taxon>
    </lineage>
</organism>
<dbReference type="RefSeq" id="WP_160196830.1">
    <property type="nucleotide sequence ID" value="NZ_QXXA01000005.1"/>
</dbReference>
<dbReference type="AlphaFoldDB" id="A0A845QW47"/>
<dbReference type="InterPro" id="IPR005149">
    <property type="entry name" value="Tscrpt_reg_PadR_N"/>
</dbReference>
<sequence length="112" mass="12985">MMDRSQLMRGTLEGCIVSIISKGETYGYEIVSHLQGYGFYNVKEGTIYPILVRLEKKKIISSLYKKSPLGPKRKYYFLTQIGEEFLKEFIISWNEVKKSVDSVLKGEGEYDR</sequence>
<dbReference type="InterPro" id="IPR036390">
    <property type="entry name" value="WH_DNA-bd_sf"/>
</dbReference>
<feature type="domain" description="Transcription regulator PadR N-terminal" evidence="1">
    <location>
        <begin position="16"/>
        <end position="88"/>
    </location>
</feature>
<evidence type="ECO:0000259" key="1">
    <source>
        <dbReference type="Pfam" id="PF03551"/>
    </source>
</evidence>
<protein>
    <submittedName>
        <fullName evidence="2">PadR family transcriptional regulator</fullName>
    </submittedName>
</protein>
<dbReference type="PANTHER" id="PTHR33169:SF25">
    <property type="entry name" value="DNA-BINDING PROTEIN YIZB-RELATED"/>
    <property type="match status" value="1"/>
</dbReference>
<comment type="caution">
    <text evidence="2">The sequence shown here is derived from an EMBL/GenBank/DDBJ whole genome shotgun (WGS) entry which is preliminary data.</text>
</comment>
<gene>
    <name evidence="2" type="ORF">D3Z33_04980</name>
</gene>